<dbReference type="Proteomes" id="UP000436088">
    <property type="component" value="Unassembled WGS sequence"/>
</dbReference>
<dbReference type="EMBL" id="VEPZ02001082">
    <property type="protein sequence ID" value="KAE8695437.1"/>
    <property type="molecule type" value="Genomic_DNA"/>
</dbReference>
<comment type="subcellular location">
    <subcellularLocation>
        <location evidence="1 6">Secreted</location>
    </subcellularLocation>
</comment>
<dbReference type="PANTHER" id="PTHR31232:SF43">
    <property type="entry name" value="S-PROTEIN HOMOLOG 29-RELATED"/>
    <property type="match status" value="1"/>
</dbReference>
<evidence type="ECO:0000256" key="6">
    <source>
        <dbReference type="RuleBase" id="RU367044"/>
    </source>
</evidence>
<evidence type="ECO:0000313" key="7">
    <source>
        <dbReference type="EMBL" id="KAE8695437.1"/>
    </source>
</evidence>
<dbReference type="AlphaFoldDB" id="A0A6A2ZVI6"/>
<keyword evidence="3 6" id="KW-0713">Self-incompatibility</keyword>
<feature type="chain" id="PRO_5025712730" description="S-protein homolog" evidence="6">
    <location>
        <begin position="20"/>
        <end position="132"/>
    </location>
</feature>
<evidence type="ECO:0000256" key="3">
    <source>
        <dbReference type="ARBA" id="ARBA00022471"/>
    </source>
</evidence>
<reference evidence="7" key="1">
    <citation type="submission" date="2019-09" db="EMBL/GenBank/DDBJ databases">
        <title>Draft genome information of white flower Hibiscus syriacus.</title>
        <authorList>
            <person name="Kim Y.-M."/>
        </authorList>
    </citation>
    <scope>NUCLEOTIDE SEQUENCE [LARGE SCALE GENOMIC DNA]</scope>
    <source>
        <strain evidence="7">YM2019G1</strain>
    </source>
</reference>
<accession>A0A6A2ZVI6</accession>
<organism evidence="7 8">
    <name type="scientific">Hibiscus syriacus</name>
    <name type="common">Rose of Sharon</name>
    <dbReference type="NCBI Taxonomy" id="106335"/>
    <lineage>
        <taxon>Eukaryota</taxon>
        <taxon>Viridiplantae</taxon>
        <taxon>Streptophyta</taxon>
        <taxon>Embryophyta</taxon>
        <taxon>Tracheophyta</taxon>
        <taxon>Spermatophyta</taxon>
        <taxon>Magnoliopsida</taxon>
        <taxon>eudicotyledons</taxon>
        <taxon>Gunneridae</taxon>
        <taxon>Pentapetalae</taxon>
        <taxon>rosids</taxon>
        <taxon>malvids</taxon>
        <taxon>Malvales</taxon>
        <taxon>Malvaceae</taxon>
        <taxon>Malvoideae</taxon>
        <taxon>Hibiscus</taxon>
    </lineage>
</organism>
<evidence type="ECO:0000256" key="4">
    <source>
        <dbReference type="ARBA" id="ARBA00022525"/>
    </source>
</evidence>
<keyword evidence="4 6" id="KW-0964">Secreted</keyword>
<dbReference type="GO" id="GO:0060320">
    <property type="term" value="P:rejection of self pollen"/>
    <property type="evidence" value="ECO:0007669"/>
    <property type="project" value="UniProtKB-KW"/>
</dbReference>
<comment type="caution">
    <text evidence="7">The sequence shown here is derived from an EMBL/GenBank/DDBJ whole genome shotgun (WGS) entry which is preliminary data.</text>
</comment>
<sequence>MNPWAIRWVWLLSVTLVLAAGRSVFWDTNVEVIIYNDLEDKKDLTIHCKSKDDDLGVRVLSYKEYYDFQFKPHLFGRTLFFCRVTWNGKSHWFDVYRGDRDNGCYESDICVWNVRQNGPCTEILDVCYPWDT</sequence>
<keyword evidence="8" id="KW-1185">Reference proteome</keyword>
<comment type="similarity">
    <text evidence="2 6">Belongs to the plant self-incompatibility (S1) protein family.</text>
</comment>
<dbReference type="OrthoDB" id="1900999at2759"/>
<gene>
    <name evidence="7" type="ORF">F3Y22_tig00110711pilonHSYRG00007</name>
</gene>
<protein>
    <recommendedName>
        <fullName evidence="6">S-protein homolog</fullName>
    </recommendedName>
</protein>
<dbReference type="PANTHER" id="PTHR31232">
    <property type="match status" value="1"/>
</dbReference>
<keyword evidence="5 6" id="KW-0732">Signal</keyword>
<evidence type="ECO:0000313" key="8">
    <source>
        <dbReference type="Proteomes" id="UP000436088"/>
    </source>
</evidence>
<name>A0A6A2ZVI6_HIBSY</name>
<dbReference type="GO" id="GO:0005576">
    <property type="term" value="C:extracellular region"/>
    <property type="evidence" value="ECO:0007669"/>
    <property type="project" value="UniProtKB-SubCell"/>
</dbReference>
<evidence type="ECO:0000256" key="5">
    <source>
        <dbReference type="ARBA" id="ARBA00022729"/>
    </source>
</evidence>
<proteinExistence type="inferred from homology"/>
<dbReference type="Pfam" id="PF05938">
    <property type="entry name" value="Self-incomp_S1"/>
    <property type="match status" value="1"/>
</dbReference>
<evidence type="ECO:0000256" key="1">
    <source>
        <dbReference type="ARBA" id="ARBA00004613"/>
    </source>
</evidence>
<dbReference type="InterPro" id="IPR010264">
    <property type="entry name" value="Self-incomp_S1"/>
</dbReference>
<feature type="signal peptide" evidence="6">
    <location>
        <begin position="1"/>
        <end position="19"/>
    </location>
</feature>
<evidence type="ECO:0000256" key="2">
    <source>
        <dbReference type="ARBA" id="ARBA00005581"/>
    </source>
</evidence>